<dbReference type="Proteomes" id="UP000439903">
    <property type="component" value="Unassembled WGS sequence"/>
</dbReference>
<dbReference type="EMBL" id="WTPW01000501">
    <property type="protein sequence ID" value="KAF0504891.1"/>
    <property type="molecule type" value="Genomic_DNA"/>
</dbReference>
<proteinExistence type="predicted"/>
<protein>
    <submittedName>
        <fullName evidence="3">Uncharacterized protein</fullName>
    </submittedName>
</protein>
<evidence type="ECO:0000256" key="2">
    <source>
        <dbReference type="SAM" id="MobiDB-lite"/>
    </source>
</evidence>
<reference evidence="3 4" key="1">
    <citation type="journal article" date="2019" name="Environ. Microbiol.">
        <title>At the nexus of three kingdoms: the genome of the mycorrhizal fungus Gigaspora margarita provides insights into plant, endobacterial and fungal interactions.</title>
        <authorList>
            <person name="Venice F."/>
            <person name="Ghignone S."/>
            <person name="Salvioli di Fossalunga A."/>
            <person name="Amselem J."/>
            <person name="Novero M."/>
            <person name="Xianan X."/>
            <person name="Sedzielewska Toro K."/>
            <person name="Morin E."/>
            <person name="Lipzen A."/>
            <person name="Grigoriev I.V."/>
            <person name="Henrissat B."/>
            <person name="Martin F.M."/>
            <person name="Bonfante P."/>
        </authorList>
    </citation>
    <scope>NUCLEOTIDE SEQUENCE [LARGE SCALE GENOMIC DNA]</scope>
    <source>
        <strain evidence="3 4">BEG34</strain>
    </source>
</reference>
<organism evidence="3 4">
    <name type="scientific">Gigaspora margarita</name>
    <dbReference type="NCBI Taxonomy" id="4874"/>
    <lineage>
        <taxon>Eukaryota</taxon>
        <taxon>Fungi</taxon>
        <taxon>Fungi incertae sedis</taxon>
        <taxon>Mucoromycota</taxon>
        <taxon>Glomeromycotina</taxon>
        <taxon>Glomeromycetes</taxon>
        <taxon>Diversisporales</taxon>
        <taxon>Gigasporaceae</taxon>
        <taxon>Gigaspora</taxon>
    </lineage>
</organism>
<dbReference type="OrthoDB" id="2411473at2759"/>
<evidence type="ECO:0000313" key="3">
    <source>
        <dbReference type="EMBL" id="KAF0504891.1"/>
    </source>
</evidence>
<sequence>MAESQQENETFVNQTLVSETEEESEEFEQVDIQEALENQTLTSENDEDNDDFERLELIEPLETIKIPKVAEQRKNLLEQEKEKAEIEEKLKVASERHKELGKQLEKKFEAQERENAEIEAKLKAATERRKELERLIAEKLRARDQELEETNESK</sequence>
<feature type="compositionally biased region" description="Polar residues" evidence="2">
    <location>
        <begin position="1"/>
        <end position="17"/>
    </location>
</feature>
<feature type="region of interest" description="Disordered" evidence="2">
    <location>
        <begin position="1"/>
        <end position="29"/>
    </location>
</feature>
<gene>
    <name evidence="3" type="ORF">F8M41_019437</name>
</gene>
<feature type="compositionally biased region" description="Acidic residues" evidence="2">
    <location>
        <begin position="19"/>
        <end position="29"/>
    </location>
</feature>
<keyword evidence="1" id="KW-0175">Coiled coil</keyword>
<evidence type="ECO:0000256" key="1">
    <source>
        <dbReference type="SAM" id="Coils"/>
    </source>
</evidence>
<name>A0A8H4AK57_GIGMA</name>
<dbReference type="AlphaFoldDB" id="A0A8H4AK57"/>
<accession>A0A8H4AK57</accession>
<comment type="caution">
    <text evidence="3">The sequence shown here is derived from an EMBL/GenBank/DDBJ whole genome shotgun (WGS) entry which is preliminary data.</text>
</comment>
<evidence type="ECO:0000313" key="4">
    <source>
        <dbReference type="Proteomes" id="UP000439903"/>
    </source>
</evidence>
<keyword evidence="4" id="KW-1185">Reference proteome</keyword>
<feature type="coiled-coil region" evidence="1">
    <location>
        <begin position="69"/>
        <end position="149"/>
    </location>
</feature>